<evidence type="ECO:0000256" key="1">
    <source>
        <dbReference type="SAM" id="MobiDB-lite"/>
    </source>
</evidence>
<dbReference type="RefSeq" id="WP_189304701.1">
    <property type="nucleotide sequence ID" value="NZ_BMRP01000024.1"/>
</dbReference>
<organism evidence="3 4">
    <name type="scientific">Streptomyces albospinus</name>
    <dbReference type="NCBI Taxonomy" id="285515"/>
    <lineage>
        <taxon>Bacteria</taxon>
        <taxon>Bacillati</taxon>
        <taxon>Actinomycetota</taxon>
        <taxon>Actinomycetes</taxon>
        <taxon>Kitasatosporales</taxon>
        <taxon>Streptomycetaceae</taxon>
        <taxon>Streptomyces</taxon>
    </lineage>
</organism>
<feature type="compositionally biased region" description="Pro residues" evidence="1">
    <location>
        <begin position="1"/>
        <end position="10"/>
    </location>
</feature>
<feature type="transmembrane region" description="Helical" evidence="2">
    <location>
        <begin position="94"/>
        <end position="112"/>
    </location>
</feature>
<evidence type="ECO:0000313" key="3">
    <source>
        <dbReference type="EMBL" id="GGU83603.1"/>
    </source>
</evidence>
<feature type="transmembrane region" description="Helical" evidence="2">
    <location>
        <begin position="173"/>
        <end position="191"/>
    </location>
</feature>
<keyword evidence="4" id="KW-1185">Reference proteome</keyword>
<feature type="compositionally biased region" description="Low complexity" evidence="1">
    <location>
        <begin position="207"/>
        <end position="216"/>
    </location>
</feature>
<protein>
    <recommendedName>
        <fullName evidence="5">ABC transporter permease</fullName>
    </recommendedName>
</protein>
<dbReference type="EMBL" id="BMRP01000024">
    <property type="protein sequence ID" value="GGU83603.1"/>
    <property type="molecule type" value="Genomic_DNA"/>
</dbReference>
<dbReference type="Proteomes" id="UP000654471">
    <property type="component" value="Unassembled WGS sequence"/>
</dbReference>
<keyword evidence="2" id="KW-1133">Transmembrane helix</keyword>
<keyword evidence="2" id="KW-0472">Membrane</keyword>
<evidence type="ECO:0000313" key="4">
    <source>
        <dbReference type="Proteomes" id="UP000654471"/>
    </source>
</evidence>
<proteinExistence type="predicted"/>
<accession>A0ABQ2VHA7</accession>
<evidence type="ECO:0000256" key="2">
    <source>
        <dbReference type="SAM" id="Phobius"/>
    </source>
</evidence>
<feature type="transmembrane region" description="Helical" evidence="2">
    <location>
        <begin position="119"/>
        <end position="142"/>
    </location>
</feature>
<reference evidence="4" key="1">
    <citation type="journal article" date="2019" name="Int. J. Syst. Evol. Microbiol.">
        <title>The Global Catalogue of Microorganisms (GCM) 10K type strain sequencing project: providing services to taxonomists for standard genome sequencing and annotation.</title>
        <authorList>
            <consortium name="The Broad Institute Genomics Platform"/>
            <consortium name="The Broad Institute Genome Sequencing Center for Infectious Disease"/>
            <person name="Wu L."/>
            <person name="Ma J."/>
        </authorList>
    </citation>
    <scope>NUCLEOTIDE SEQUENCE [LARGE SCALE GENOMIC DNA]</scope>
    <source>
        <strain evidence="4">JCM 3399</strain>
    </source>
</reference>
<feature type="region of interest" description="Disordered" evidence="1">
    <location>
        <begin position="196"/>
        <end position="223"/>
    </location>
</feature>
<evidence type="ECO:0008006" key="5">
    <source>
        <dbReference type="Google" id="ProtNLM"/>
    </source>
</evidence>
<keyword evidence="2" id="KW-0812">Transmembrane</keyword>
<comment type="caution">
    <text evidence="3">The sequence shown here is derived from an EMBL/GenBank/DDBJ whole genome shotgun (WGS) entry which is preliminary data.</text>
</comment>
<feature type="transmembrane region" description="Helical" evidence="2">
    <location>
        <begin position="44"/>
        <end position="64"/>
    </location>
</feature>
<name>A0ABQ2VHA7_9ACTN</name>
<sequence>MTAPQTPPDGQPSEEAHPHQAVPAPDTAPDGGGPEFARELREGVLIALLVALSGALLGVLWAWLAPRIPLVADTHNVYLKNTEGEEAIGADGTFALLGLAFGVVTAAAVFYFRRRGGVPLVVSLVVGGLLGAALGWLVGMWLGPTPDVVAHARQVGPGVVFDGPLRLQAKGALLAWPIASMLALLALVGLFGPRDPEPEWPDWSGRPQQEPQQESPQEPPAGG</sequence>
<feature type="region of interest" description="Disordered" evidence="1">
    <location>
        <begin position="1"/>
        <end position="34"/>
    </location>
</feature>
<gene>
    <name evidence="3" type="ORF">GCM10010211_56930</name>
</gene>